<feature type="compositionally biased region" description="Basic and acidic residues" evidence="1">
    <location>
        <begin position="349"/>
        <end position="362"/>
    </location>
</feature>
<sequence>MSEPLIHNETLGRLIRSGGWAELAEGTPRLVARALDAGDMKTARALADFLRQEMEVVFNIYSMWFPDTLKCLRDKGMPEAEVTAAHDAIRQTLSRWHRNVLRPRDEVWAEVEAAIAAVTAEATADRRAAVDAAVDLWRDLHDSEVDQLAGLFDLVITRHGEPALREMYEGWVIGSWFAKRYQRFDVSKIDWAEASWLLTYLGFEGMHGHLSGTARDGTLDYSEDDEKVTISFAPCGSGGRSMAGEPRDGLPPLRDPAIGWPELREAHDFTWNETGICAYCAHCCILHENLPIAAFGYPVRVTHPPKAPLTGESRCSWTVYKDVRAIPEEAYTRVGAVKPPAEAPLGSAGREERDRILEARRG</sequence>
<dbReference type="Proteomes" id="UP000193900">
    <property type="component" value="Unassembled WGS sequence"/>
</dbReference>
<dbReference type="AlphaFoldDB" id="A0A1Y5THX6"/>
<dbReference type="RefSeq" id="WP_085879826.1">
    <property type="nucleotide sequence ID" value="NZ_FWFZ01000017.1"/>
</dbReference>
<proteinExistence type="predicted"/>
<protein>
    <submittedName>
        <fullName evidence="2">Uncharacterized protein</fullName>
    </submittedName>
</protein>
<gene>
    <name evidence="2" type="ORF">ROA7023_03021</name>
</gene>
<dbReference type="EMBL" id="FWFZ01000017">
    <property type="protein sequence ID" value="SLN64508.1"/>
    <property type="molecule type" value="Genomic_DNA"/>
</dbReference>
<organism evidence="2 3">
    <name type="scientific">Roseisalinus antarcticus</name>
    <dbReference type="NCBI Taxonomy" id="254357"/>
    <lineage>
        <taxon>Bacteria</taxon>
        <taxon>Pseudomonadati</taxon>
        <taxon>Pseudomonadota</taxon>
        <taxon>Alphaproteobacteria</taxon>
        <taxon>Rhodobacterales</taxon>
        <taxon>Roseobacteraceae</taxon>
        <taxon>Roseisalinus</taxon>
    </lineage>
</organism>
<name>A0A1Y5THX6_9RHOB</name>
<feature type="region of interest" description="Disordered" evidence="1">
    <location>
        <begin position="337"/>
        <end position="362"/>
    </location>
</feature>
<dbReference type="OrthoDB" id="384988at2"/>
<evidence type="ECO:0000313" key="2">
    <source>
        <dbReference type="EMBL" id="SLN64508.1"/>
    </source>
</evidence>
<accession>A0A1Y5THX6</accession>
<reference evidence="2 3" key="1">
    <citation type="submission" date="2017-03" db="EMBL/GenBank/DDBJ databases">
        <authorList>
            <person name="Afonso C.L."/>
            <person name="Miller P.J."/>
            <person name="Scott M.A."/>
            <person name="Spackman E."/>
            <person name="Goraichik I."/>
            <person name="Dimitrov K.M."/>
            <person name="Suarez D.L."/>
            <person name="Swayne D.E."/>
        </authorList>
    </citation>
    <scope>NUCLEOTIDE SEQUENCE [LARGE SCALE GENOMIC DNA]</scope>
    <source>
        <strain evidence="2 3">CECT 7023</strain>
    </source>
</reference>
<evidence type="ECO:0000256" key="1">
    <source>
        <dbReference type="SAM" id="MobiDB-lite"/>
    </source>
</evidence>
<evidence type="ECO:0000313" key="3">
    <source>
        <dbReference type="Proteomes" id="UP000193900"/>
    </source>
</evidence>
<keyword evidence="3" id="KW-1185">Reference proteome</keyword>